<dbReference type="Proteomes" id="UP000588068">
    <property type="component" value="Unassembled WGS sequence"/>
</dbReference>
<keyword evidence="1" id="KW-0732">Signal</keyword>
<keyword evidence="4" id="KW-1185">Reference proteome</keyword>
<accession>A0A841HLN9</accession>
<dbReference type="InterPro" id="IPR046217">
    <property type="entry name" value="DUF6250"/>
</dbReference>
<evidence type="ECO:0000259" key="2">
    <source>
        <dbReference type="Pfam" id="PF19763"/>
    </source>
</evidence>
<evidence type="ECO:0000256" key="1">
    <source>
        <dbReference type="SAM" id="SignalP"/>
    </source>
</evidence>
<evidence type="ECO:0000313" key="3">
    <source>
        <dbReference type="EMBL" id="MBB6093663.1"/>
    </source>
</evidence>
<evidence type="ECO:0000313" key="4">
    <source>
        <dbReference type="Proteomes" id="UP000588068"/>
    </source>
</evidence>
<dbReference type="RefSeq" id="WP_221304172.1">
    <property type="nucleotide sequence ID" value="NZ_JACHHZ010000003.1"/>
</dbReference>
<comment type="caution">
    <text evidence="3">The sequence shown here is derived from an EMBL/GenBank/DDBJ whole genome shotgun (WGS) entry which is preliminary data.</text>
</comment>
<reference evidence="3 4" key="1">
    <citation type="submission" date="2020-08" db="EMBL/GenBank/DDBJ databases">
        <title>Genomic Encyclopedia of Type Strains, Phase IV (KMG-IV): sequencing the most valuable type-strain genomes for metagenomic binning, comparative biology and taxonomic classification.</title>
        <authorList>
            <person name="Goeker M."/>
        </authorList>
    </citation>
    <scope>NUCLEOTIDE SEQUENCE [LARGE SCALE GENOMIC DNA]</scope>
    <source>
        <strain evidence="3 4">DSM 26723</strain>
    </source>
</reference>
<feature type="domain" description="DUF6250" evidence="2">
    <location>
        <begin position="66"/>
        <end position="231"/>
    </location>
</feature>
<protein>
    <recommendedName>
        <fullName evidence="2">DUF6250 domain-containing protein</fullName>
    </recommendedName>
</protein>
<dbReference type="Pfam" id="PF19763">
    <property type="entry name" value="DUF6250"/>
    <property type="match status" value="1"/>
</dbReference>
<dbReference type="EMBL" id="JACHHZ010000003">
    <property type="protein sequence ID" value="MBB6093663.1"/>
    <property type="molecule type" value="Genomic_DNA"/>
</dbReference>
<gene>
    <name evidence="3" type="ORF">HNQ60_002544</name>
</gene>
<sequence length="237" mass="26851">MASRILLAIVLSFARMAVAAESAPEHPSAQFGQLLFKDDFREGLGQWHVELEKPGVVAANIGMLNVDVPAGATLWFKPALRGPVAIVFEAMAVSAGGRNDRVSDLNCFWMARNRDGVSPVYARKRSGKFDDYNNLLTYYVGLGGNSNTTTRFRRYIGDPVTRPLLPEHDLSSPETLLKANRWQTITVIARGTQIEYWRNNERLIQFTDDEPYREGWFALRTTQSHLRLEKFRVYALK</sequence>
<dbReference type="AlphaFoldDB" id="A0A841HLN9"/>
<organism evidence="3 4">
    <name type="scientific">Povalibacter uvarum</name>
    <dbReference type="NCBI Taxonomy" id="732238"/>
    <lineage>
        <taxon>Bacteria</taxon>
        <taxon>Pseudomonadati</taxon>
        <taxon>Pseudomonadota</taxon>
        <taxon>Gammaproteobacteria</taxon>
        <taxon>Steroidobacterales</taxon>
        <taxon>Steroidobacteraceae</taxon>
        <taxon>Povalibacter</taxon>
    </lineage>
</organism>
<feature type="chain" id="PRO_5032384827" description="DUF6250 domain-containing protein" evidence="1">
    <location>
        <begin position="20"/>
        <end position="237"/>
    </location>
</feature>
<feature type="signal peptide" evidence="1">
    <location>
        <begin position="1"/>
        <end position="19"/>
    </location>
</feature>
<proteinExistence type="predicted"/>
<dbReference type="Gene3D" id="2.60.120.200">
    <property type="match status" value="1"/>
</dbReference>
<name>A0A841HLN9_9GAMM</name>